<organism evidence="3 4">
    <name type="scientific">Lithocarpus litseifolius</name>
    <dbReference type="NCBI Taxonomy" id="425828"/>
    <lineage>
        <taxon>Eukaryota</taxon>
        <taxon>Viridiplantae</taxon>
        <taxon>Streptophyta</taxon>
        <taxon>Embryophyta</taxon>
        <taxon>Tracheophyta</taxon>
        <taxon>Spermatophyta</taxon>
        <taxon>Magnoliopsida</taxon>
        <taxon>eudicotyledons</taxon>
        <taxon>Gunneridae</taxon>
        <taxon>Pentapetalae</taxon>
        <taxon>rosids</taxon>
        <taxon>fabids</taxon>
        <taxon>Fagales</taxon>
        <taxon>Fagaceae</taxon>
        <taxon>Lithocarpus</taxon>
    </lineage>
</organism>
<protein>
    <recommendedName>
        <fullName evidence="2">Endonuclease/exonuclease/phosphatase domain-containing protein</fullName>
    </recommendedName>
</protein>
<sequence>MEMKLIIRWEMGIPQWQICKLIREVILSNLPFNFVASIFPLIMNMLIWNCWGALSPTFCTNASDLVRVYSPAIMIVIETKVSGDKAKRIAKRLPLDGAIFANSIGFSSGLWVLWDSNQVDVIELSSTEQEIHAIISSTSKPSRLLFVVYGSPRFAKIHLLWDNLKSVAGLHSMPWVIEGDFNEVLMGKDKSGGRPISLGKALLFQECLDTCKMIDIGFSSPRYTWSNHRPLAHLVQERIDRVFVNAEWNGIHLEAVVFHLEKTHSDHCPVKLCLDNNRNFHPPRPFRFQPMWLSHPSFSRVVRDA</sequence>
<dbReference type="InterPro" id="IPR036691">
    <property type="entry name" value="Endo/exonu/phosph_ase_sf"/>
</dbReference>
<dbReference type="Gene3D" id="3.60.10.10">
    <property type="entry name" value="Endonuclease/exonuclease/phosphatase"/>
    <property type="match status" value="1"/>
</dbReference>
<dbReference type="AlphaFoldDB" id="A0AAW2CT67"/>
<dbReference type="PANTHER" id="PTHR35218:SF9">
    <property type="entry name" value="ENDONUCLEASE_EXONUCLEASE_PHOSPHATASE DOMAIN-CONTAINING PROTEIN"/>
    <property type="match status" value="1"/>
</dbReference>
<keyword evidence="1" id="KW-1133">Transmembrane helix</keyword>
<accession>A0AAW2CT67</accession>
<proteinExistence type="predicted"/>
<evidence type="ECO:0000313" key="3">
    <source>
        <dbReference type="EMBL" id="KAL0001244.1"/>
    </source>
</evidence>
<evidence type="ECO:0000259" key="2">
    <source>
        <dbReference type="Pfam" id="PF03372"/>
    </source>
</evidence>
<dbReference type="InterPro" id="IPR005135">
    <property type="entry name" value="Endo/exonuclease/phosphatase"/>
</dbReference>
<dbReference type="PANTHER" id="PTHR35218">
    <property type="entry name" value="RNASE H DOMAIN-CONTAINING PROTEIN"/>
    <property type="match status" value="1"/>
</dbReference>
<dbReference type="EMBL" id="JAZDWU010000005">
    <property type="protein sequence ID" value="KAL0001244.1"/>
    <property type="molecule type" value="Genomic_DNA"/>
</dbReference>
<reference evidence="3 4" key="1">
    <citation type="submission" date="2024-01" db="EMBL/GenBank/DDBJ databases">
        <title>A telomere-to-telomere, gap-free genome of sweet tea (Lithocarpus litseifolius).</title>
        <authorList>
            <person name="Zhou J."/>
        </authorList>
    </citation>
    <scope>NUCLEOTIDE SEQUENCE [LARGE SCALE GENOMIC DNA]</scope>
    <source>
        <strain evidence="3">Zhou-2022a</strain>
        <tissue evidence="3">Leaf</tissue>
    </source>
</reference>
<dbReference type="GO" id="GO:0003824">
    <property type="term" value="F:catalytic activity"/>
    <property type="evidence" value="ECO:0007669"/>
    <property type="project" value="InterPro"/>
</dbReference>
<evidence type="ECO:0000256" key="1">
    <source>
        <dbReference type="SAM" id="Phobius"/>
    </source>
</evidence>
<dbReference type="Proteomes" id="UP001459277">
    <property type="component" value="Unassembled WGS sequence"/>
</dbReference>
<feature type="transmembrane region" description="Helical" evidence="1">
    <location>
        <begin position="30"/>
        <end position="54"/>
    </location>
</feature>
<gene>
    <name evidence="3" type="ORF">SO802_015025</name>
</gene>
<dbReference type="SUPFAM" id="SSF56219">
    <property type="entry name" value="DNase I-like"/>
    <property type="match status" value="1"/>
</dbReference>
<keyword evidence="4" id="KW-1185">Reference proteome</keyword>
<comment type="caution">
    <text evidence="3">The sequence shown here is derived from an EMBL/GenBank/DDBJ whole genome shotgun (WGS) entry which is preliminary data.</text>
</comment>
<evidence type="ECO:0000313" key="4">
    <source>
        <dbReference type="Proteomes" id="UP001459277"/>
    </source>
</evidence>
<dbReference type="Pfam" id="PF03372">
    <property type="entry name" value="Exo_endo_phos"/>
    <property type="match status" value="1"/>
</dbReference>
<feature type="domain" description="Endonuclease/exonuclease/phosphatase" evidence="2">
    <location>
        <begin position="48"/>
        <end position="256"/>
    </location>
</feature>
<name>A0AAW2CT67_9ROSI</name>
<keyword evidence="1" id="KW-0812">Transmembrane</keyword>
<keyword evidence="1" id="KW-0472">Membrane</keyword>